<feature type="region of interest" description="Disordered" evidence="1">
    <location>
        <begin position="194"/>
        <end position="241"/>
    </location>
</feature>
<name>A0A813GEM1_POLGL</name>
<dbReference type="OMA" id="MEVCLVN"/>
<gene>
    <name evidence="2" type="ORF">PGLA1383_LOCUS40750</name>
</gene>
<dbReference type="EMBL" id="CAJNNV010028181">
    <property type="protein sequence ID" value="CAE8623491.1"/>
    <property type="molecule type" value="Genomic_DNA"/>
</dbReference>
<keyword evidence="3" id="KW-1185">Reference proteome</keyword>
<feature type="non-terminal residue" evidence="2">
    <location>
        <position position="342"/>
    </location>
</feature>
<sequence>ASQGLPDTMEVCLVNKGSIPDDAILSVRAGTVRRQAQVSSGRAFRFPNSSLKDNPLKVDILQQIGTAYLVLKPGEGQYKLKFQNTALDCEVGIKHVTEGDEAAAVAEGDVKKSESTGGSAKEAKDYLEQHQVLQFIQAVLQTVIKDKPADPFGYIASHFLGGYSLGESRTPFESKGDKPAAKPVDADKLKEELAAKASAAEEAPAAKEAAPVPEEAAAPAPATEKAAPAPAEEKAAAPAVEEVAPAVEGAAPAAEEAAAAPAKKAAPVMEEEAAPAPAEEAAAPAAEEVAAPAAEEAAPAPAAEEAAAPAAEEVAAPAAEEAAPAPAAEEAAAPAAEEVAAP</sequence>
<organism evidence="2 3">
    <name type="scientific">Polarella glacialis</name>
    <name type="common">Dinoflagellate</name>
    <dbReference type="NCBI Taxonomy" id="89957"/>
    <lineage>
        <taxon>Eukaryota</taxon>
        <taxon>Sar</taxon>
        <taxon>Alveolata</taxon>
        <taxon>Dinophyceae</taxon>
        <taxon>Suessiales</taxon>
        <taxon>Suessiaceae</taxon>
        <taxon>Polarella</taxon>
    </lineage>
</organism>
<dbReference type="Proteomes" id="UP000654075">
    <property type="component" value="Unassembled WGS sequence"/>
</dbReference>
<dbReference type="OrthoDB" id="443711at2759"/>
<reference evidence="2" key="1">
    <citation type="submission" date="2021-02" db="EMBL/GenBank/DDBJ databases">
        <authorList>
            <person name="Dougan E. K."/>
            <person name="Rhodes N."/>
            <person name="Thang M."/>
            <person name="Chan C."/>
        </authorList>
    </citation>
    <scope>NUCLEOTIDE SEQUENCE</scope>
</reference>
<feature type="compositionally biased region" description="Low complexity" evidence="1">
    <location>
        <begin position="195"/>
        <end position="241"/>
    </location>
</feature>
<dbReference type="SUPFAM" id="SSF47391">
    <property type="entry name" value="Dimerization-anchoring domain of cAMP-dependent PK regulatory subunit"/>
    <property type="match status" value="1"/>
</dbReference>
<protein>
    <submittedName>
        <fullName evidence="2">Uncharacterized protein</fullName>
    </submittedName>
</protein>
<comment type="caution">
    <text evidence="2">The sequence shown here is derived from an EMBL/GenBank/DDBJ whole genome shotgun (WGS) entry which is preliminary data.</text>
</comment>
<evidence type="ECO:0000313" key="2">
    <source>
        <dbReference type="EMBL" id="CAE8623491.1"/>
    </source>
</evidence>
<evidence type="ECO:0000313" key="3">
    <source>
        <dbReference type="Proteomes" id="UP000654075"/>
    </source>
</evidence>
<accession>A0A813GEM1</accession>
<feature type="non-terminal residue" evidence="2">
    <location>
        <position position="1"/>
    </location>
</feature>
<feature type="region of interest" description="Disordered" evidence="1">
    <location>
        <begin position="257"/>
        <end position="342"/>
    </location>
</feature>
<evidence type="ECO:0000256" key="1">
    <source>
        <dbReference type="SAM" id="MobiDB-lite"/>
    </source>
</evidence>
<proteinExistence type="predicted"/>
<dbReference type="AlphaFoldDB" id="A0A813GEM1"/>